<evidence type="ECO:0000313" key="2">
    <source>
        <dbReference type="EMBL" id="NOU94920.1"/>
    </source>
</evidence>
<reference evidence="2" key="1">
    <citation type="submission" date="2019-10" db="EMBL/GenBank/DDBJ databases">
        <title>Description of Paenibacillus glebae sp. nov.</title>
        <authorList>
            <person name="Carlier A."/>
            <person name="Qi S."/>
        </authorList>
    </citation>
    <scope>NUCLEOTIDE SEQUENCE</scope>
    <source>
        <strain evidence="2">LMG 31456</strain>
    </source>
</reference>
<dbReference type="EMBL" id="WHOD01000066">
    <property type="protein sequence ID" value="NOU94920.1"/>
    <property type="molecule type" value="Genomic_DNA"/>
</dbReference>
<dbReference type="RefSeq" id="WP_171653136.1">
    <property type="nucleotide sequence ID" value="NZ_WHOD01000066.1"/>
</dbReference>
<dbReference type="PANTHER" id="PTHR43308:SF5">
    <property type="entry name" value="S-LAYER PROTEIN _ PEPTIDOGLYCAN ENDO-BETA-N-ACETYLGLUCOSAMINIDASE"/>
    <property type="match status" value="1"/>
</dbReference>
<organism evidence="2 3">
    <name type="scientific">Paenibacillus foliorum</name>
    <dbReference type="NCBI Taxonomy" id="2654974"/>
    <lineage>
        <taxon>Bacteria</taxon>
        <taxon>Bacillati</taxon>
        <taxon>Bacillota</taxon>
        <taxon>Bacilli</taxon>
        <taxon>Bacillales</taxon>
        <taxon>Paenibacillaceae</taxon>
        <taxon>Paenibacillus</taxon>
    </lineage>
</organism>
<dbReference type="SMART" id="SM00635">
    <property type="entry name" value="BID_2"/>
    <property type="match status" value="1"/>
</dbReference>
<dbReference type="Proteomes" id="UP000641588">
    <property type="component" value="Unassembled WGS sequence"/>
</dbReference>
<dbReference type="InterPro" id="IPR002372">
    <property type="entry name" value="PQQ_rpt_dom"/>
</dbReference>
<proteinExistence type="predicted"/>
<sequence>MRRYVALFLAVGLAIGLFPSGTARSESSLQVIKDSIVVPDISGIKDIKDIKDIKKIEDIIKQLDPIQLNPRKGTYRWDMLVKNRDEDGFDSYTPPAIGSDGTLYIGTKGRSLTAISPDGIMKWDFSTGGIVVAQAVGADGEIYAAAGQKLYAVHPDGTKKWELDMKCQLVGSLTVETDGSMYTGCRTGKFFAIKPDLSIKWSIDWDVEESPWSPLSAKMAEDGTVYVGSGHNLLAIKPNGMKKWVASTGGKLRGTPVIGADGTIYMGSGDTNLYAFNPDGTVKWKFATGGEIYSSPTIGKDGTLYVASNDKNLYAIDPNGAKKWVFSTKVVRSYINTVLFGPAIGSDGSVYIASLEGVVYAVNPNGSGRWSYDTGYLIGTDPATGPDGTVYVKTYSGVMYALGTVPVSSVTLNKRELALGIGQKQALTAAVLPNTAANKKVTWESSDPLKAEVDNEGNVTGKAVGTAVITVMTQDGEFVAKCNVTVTGSTAAGPDQAPPAVGTAPQQGQDPFTDINGNWANAAIREAVKRDIAHGYPDGTFQPEGNITRAEFTVMLMNSLKPDKEEAELRFHDTDSIGTWALQSVSSAVKMGIISGYPDNTFRPGANITHAEMAAMVVKASGLPVVVNPVSNYEDYSDIPEWAKGSASTAEKTGIIIVGSLNAQKFAPNVFATRAEAASAIVSLQNVKQK</sequence>
<comment type="caution">
    <text evidence="2">The sequence shown here is derived from an EMBL/GenBank/DDBJ whole genome shotgun (WGS) entry which is preliminary data.</text>
</comment>
<dbReference type="InterPro" id="IPR001119">
    <property type="entry name" value="SLH_dom"/>
</dbReference>
<dbReference type="InterPro" id="IPR011047">
    <property type="entry name" value="Quinoprotein_ADH-like_sf"/>
</dbReference>
<dbReference type="Gene3D" id="2.60.40.1080">
    <property type="match status" value="1"/>
</dbReference>
<protein>
    <submittedName>
        <fullName evidence="2">PQQ-binding-like beta-propeller repeat protein</fullName>
    </submittedName>
</protein>
<evidence type="ECO:0000313" key="3">
    <source>
        <dbReference type="Proteomes" id="UP000641588"/>
    </source>
</evidence>
<dbReference type="Pfam" id="PF02368">
    <property type="entry name" value="Big_2"/>
    <property type="match status" value="1"/>
</dbReference>
<feature type="domain" description="SLH" evidence="1">
    <location>
        <begin position="568"/>
        <end position="631"/>
    </location>
</feature>
<evidence type="ECO:0000259" key="1">
    <source>
        <dbReference type="PROSITE" id="PS51272"/>
    </source>
</evidence>
<dbReference type="SUPFAM" id="SSF49373">
    <property type="entry name" value="Invasin/intimin cell-adhesion fragments"/>
    <property type="match status" value="1"/>
</dbReference>
<gene>
    <name evidence="2" type="ORF">GC093_17075</name>
</gene>
<feature type="domain" description="SLH" evidence="1">
    <location>
        <begin position="507"/>
        <end position="567"/>
    </location>
</feature>
<dbReference type="PROSITE" id="PS51272">
    <property type="entry name" value="SLH"/>
    <property type="match status" value="3"/>
</dbReference>
<dbReference type="Gene3D" id="2.40.128.630">
    <property type="match status" value="3"/>
</dbReference>
<dbReference type="Pfam" id="PF00395">
    <property type="entry name" value="SLH"/>
    <property type="match status" value="3"/>
</dbReference>
<dbReference type="SUPFAM" id="SSF50998">
    <property type="entry name" value="Quinoprotein alcohol dehydrogenase-like"/>
    <property type="match status" value="2"/>
</dbReference>
<dbReference type="InterPro" id="IPR008964">
    <property type="entry name" value="Invasin/intimin_cell_adhesion"/>
</dbReference>
<feature type="domain" description="SLH" evidence="1">
    <location>
        <begin position="632"/>
        <end position="690"/>
    </location>
</feature>
<dbReference type="InterPro" id="IPR003343">
    <property type="entry name" value="Big_2"/>
</dbReference>
<dbReference type="InterPro" id="IPR018391">
    <property type="entry name" value="PQQ_b-propeller_rpt"/>
</dbReference>
<dbReference type="PANTHER" id="PTHR43308">
    <property type="entry name" value="OUTER MEMBRANE PROTEIN ALPHA-RELATED"/>
    <property type="match status" value="1"/>
</dbReference>
<accession>A0A972GXX5</accession>
<name>A0A972GXX5_9BACL</name>
<dbReference type="SMART" id="SM00564">
    <property type="entry name" value="PQQ"/>
    <property type="match status" value="7"/>
</dbReference>
<dbReference type="InterPro" id="IPR051465">
    <property type="entry name" value="Cell_Envelope_Struct_Comp"/>
</dbReference>
<keyword evidence="3" id="KW-1185">Reference proteome</keyword>
<dbReference type="AlphaFoldDB" id="A0A972GXX5"/>
<dbReference type="Pfam" id="PF13360">
    <property type="entry name" value="PQQ_2"/>
    <property type="match status" value="1"/>
</dbReference>